<organism evidence="1">
    <name type="scientific">Rosellinia necatrix</name>
    <name type="common">White root-rot fungus</name>
    <dbReference type="NCBI Taxonomy" id="77044"/>
    <lineage>
        <taxon>Eukaryota</taxon>
        <taxon>Fungi</taxon>
        <taxon>Dikarya</taxon>
        <taxon>Ascomycota</taxon>
        <taxon>Pezizomycotina</taxon>
        <taxon>Sordariomycetes</taxon>
        <taxon>Xylariomycetidae</taxon>
        <taxon>Xylariales</taxon>
        <taxon>Xylariaceae</taxon>
        <taxon>Rosellinia</taxon>
    </lineage>
</organism>
<gene>
    <name evidence="1" type="ORF">SAMD00023353_0100050</name>
</gene>
<dbReference type="EMBL" id="DF977446">
    <property type="protein sequence ID" value="GAP82452.1"/>
    <property type="molecule type" value="Genomic_DNA"/>
</dbReference>
<protein>
    <submittedName>
        <fullName evidence="1">Uncharacterized protein</fullName>
    </submittedName>
</protein>
<evidence type="ECO:0000313" key="2">
    <source>
        <dbReference type="Proteomes" id="UP000054516"/>
    </source>
</evidence>
<evidence type="ECO:0000313" key="1">
    <source>
        <dbReference type="EMBL" id="GAP82452.1"/>
    </source>
</evidence>
<keyword evidence="2" id="KW-1185">Reference proteome</keyword>
<accession>A0A1S7UJK8</accession>
<dbReference type="Proteomes" id="UP000054516">
    <property type="component" value="Unassembled WGS sequence"/>
</dbReference>
<reference evidence="1" key="1">
    <citation type="submission" date="2016-03" db="EMBL/GenBank/DDBJ databases">
        <title>Draft genome sequence of Rosellinia necatrix.</title>
        <authorList>
            <person name="Kanematsu S."/>
        </authorList>
    </citation>
    <scope>NUCLEOTIDE SEQUENCE [LARGE SCALE GENOMIC DNA]</scope>
    <source>
        <strain evidence="1">W97</strain>
    </source>
</reference>
<proteinExistence type="predicted"/>
<name>A0A1S7UJK8_ROSNE</name>
<sequence>MRWVSIGVLIPSSHFSVSKSQFPSSILCTRILAADINTDDYLNGLRTQFAIRLDLSGDFIPTPHVPAAATASHNHMCQFGELFCTCAPADTALPIAKASNWFCRITSHRITTHRIATAAATAAAAARRPLRLNKEFSV</sequence>
<dbReference type="AlphaFoldDB" id="A0A1S7UJK8"/>